<dbReference type="RefSeq" id="WP_394825910.1">
    <property type="nucleotide sequence ID" value="NZ_CP089984.1"/>
</dbReference>
<evidence type="ECO:0000313" key="2">
    <source>
        <dbReference type="Proteomes" id="UP001370348"/>
    </source>
</evidence>
<accession>A0ABZ2M131</accession>
<keyword evidence="2" id="KW-1185">Reference proteome</keyword>
<dbReference type="SUPFAM" id="SSF51294">
    <property type="entry name" value="Hedgehog/intein (Hint) domain"/>
    <property type="match status" value="1"/>
</dbReference>
<evidence type="ECO:0000313" key="1">
    <source>
        <dbReference type="EMBL" id="WXB16285.1"/>
    </source>
</evidence>
<dbReference type="Gene3D" id="2.170.16.10">
    <property type="entry name" value="Hedgehog/Intein (Hint) domain"/>
    <property type="match status" value="1"/>
</dbReference>
<organism evidence="1 2">
    <name type="scientific">Pendulispora albinea</name>
    <dbReference type="NCBI Taxonomy" id="2741071"/>
    <lineage>
        <taxon>Bacteria</taxon>
        <taxon>Pseudomonadati</taxon>
        <taxon>Myxococcota</taxon>
        <taxon>Myxococcia</taxon>
        <taxon>Myxococcales</taxon>
        <taxon>Sorangiineae</taxon>
        <taxon>Pendulisporaceae</taxon>
        <taxon>Pendulispora</taxon>
    </lineage>
</organism>
<sequence>MKTLGCLDQTEVNILNSKGLTAGCPLNGEGYAVFEYSCNCGCFAPDTALAVEDSNGWSTATAHDVAQNPGDYRLMTVDDGASLQSLRFQSRAIVNTSIGPEANLLHINLEDGRMLAVTAKHGIVLRSGKVVRAVDVRGGDELVDVSGNTVHVRNVDTVRHGGRVYNVEAGSSSKEGHMIVAEGLLVGDLAWQNALESELADVSARSGD</sequence>
<dbReference type="EMBL" id="CP089984">
    <property type="protein sequence ID" value="WXB16285.1"/>
    <property type="molecule type" value="Genomic_DNA"/>
</dbReference>
<dbReference type="Proteomes" id="UP001370348">
    <property type="component" value="Chromosome"/>
</dbReference>
<gene>
    <name evidence="1" type="ORF">LZC94_03195</name>
</gene>
<name>A0ABZ2M131_9BACT</name>
<proteinExistence type="predicted"/>
<evidence type="ECO:0008006" key="3">
    <source>
        <dbReference type="Google" id="ProtNLM"/>
    </source>
</evidence>
<protein>
    <recommendedName>
        <fullName evidence="3">Hint domain-containing protein</fullName>
    </recommendedName>
</protein>
<reference evidence="1 2" key="1">
    <citation type="submission" date="2021-12" db="EMBL/GenBank/DDBJ databases">
        <title>Discovery of the Pendulisporaceae a myxobacterial family with distinct sporulation behavior and unique specialized metabolism.</title>
        <authorList>
            <person name="Garcia R."/>
            <person name="Popoff A."/>
            <person name="Bader C.D."/>
            <person name="Loehr J."/>
            <person name="Walesch S."/>
            <person name="Walt C."/>
            <person name="Boldt J."/>
            <person name="Bunk B."/>
            <person name="Haeckl F.J.F.P.J."/>
            <person name="Gunesch A.P."/>
            <person name="Birkelbach J."/>
            <person name="Nuebel U."/>
            <person name="Pietschmann T."/>
            <person name="Bach T."/>
            <person name="Mueller R."/>
        </authorList>
    </citation>
    <scope>NUCLEOTIDE SEQUENCE [LARGE SCALE GENOMIC DNA]</scope>
    <source>
        <strain evidence="1 2">MSr11954</strain>
    </source>
</reference>
<dbReference type="InterPro" id="IPR036844">
    <property type="entry name" value="Hint_dom_sf"/>
</dbReference>
<dbReference type="PROSITE" id="PS50817">
    <property type="entry name" value="INTEIN_N_TER"/>
    <property type="match status" value="1"/>
</dbReference>
<dbReference type="InterPro" id="IPR006141">
    <property type="entry name" value="Intein_N"/>
</dbReference>